<organism evidence="1">
    <name type="scientific">Eucalyptus grandis</name>
    <name type="common">Flooded gum</name>
    <dbReference type="NCBI Taxonomy" id="71139"/>
    <lineage>
        <taxon>Eukaryota</taxon>
        <taxon>Viridiplantae</taxon>
        <taxon>Streptophyta</taxon>
        <taxon>Embryophyta</taxon>
        <taxon>Tracheophyta</taxon>
        <taxon>Spermatophyta</taxon>
        <taxon>Magnoliopsida</taxon>
        <taxon>eudicotyledons</taxon>
        <taxon>Gunneridae</taxon>
        <taxon>Pentapetalae</taxon>
        <taxon>rosids</taxon>
        <taxon>malvids</taxon>
        <taxon>Myrtales</taxon>
        <taxon>Myrtaceae</taxon>
        <taxon>Myrtoideae</taxon>
        <taxon>Eucalypteae</taxon>
        <taxon>Eucalyptus</taxon>
    </lineage>
</organism>
<accession>A0A059D1F3</accession>
<sequence>MERKASEVGSDIPEWIDPHVGRVKSMFEQNRKLYKENKETISSLMSQIKSMFDELKSEHEKDSQFLVELLQQSFRPESSVSIADIMFHELNEKLCEDKASHQQARLQALDDIFSKFEEAKERFIMQYDQISKKEKSMISALADKVAKLDKSLKIEEEIEGEFKTLMQTLCLYL</sequence>
<dbReference type="PANTHER" id="PTHR35295:SF1">
    <property type="entry name" value="DNA LIGASE-LIKE PROTEIN"/>
    <property type="match status" value="1"/>
</dbReference>
<gene>
    <name evidence="1" type="ORF">EUGRSUZ_B00904</name>
</gene>
<reference evidence="1" key="1">
    <citation type="submission" date="2013-07" db="EMBL/GenBank/DDBJ databases">
        <title>The genome of Eucalyptus grandis.</title>
        <authorList>
            <person name="Schmutz J."/>
            <person name="Hayes R."/>
            <person name="Myburg A."/>
            <person name="Tuskan G."/>
            <person name="Grattapaglia D."/>
            <person name="Rokhsar D.S."/>
        </authorList>
    </citation>
    <scope>NUCLEOTIDE SEQUENCE</scope>
    <source>
        <tissue evidence="1">Leaf extractions</tissue>
    </source>
</reference>
<dbReference type="EMBL" id="KK198754">
    <property type="protein sequence ID" value="KCW84030.1"/>
    <property type="molecule type" value="Genomic_DNA"/>
</dbReference>
<dbReference type="PANTHER" id="PTHR35295">
    <property type="entry name" value="DNA LIGASE-LIKE PROTEIN"/>
    <property type="match status" value="1"/>
</dbReference>
<dbReference type="Gramene" id="KCW84030">
    <property type="protein sequence ID" value="KCW84030"/>
    <property type="gene ID" value="EUGRSUZ_B00904"/>
</dbReference>
<name>A0A059D1F3_EUCGR</name>
<evidence type="ECO:0000313" key="1">
    <source>
        <dbReference type="EMBL" id="KCW84030.1"/>
    </source>
</evidence>
<protein>
    <submittedName>
        <fullName evidence="1">Uncharacterized protein</fullName>
    </submittedName>
</protein>
<dbReference type="STRING" id="71139.A0A059D1F3"/>
<dbReference type="InParanoid" id="A0A059D1F3"/>
<dbReference type="FunCoup" id="A0A059D1F3">
    <property type="interactions" value="132"/>
</dbReference>
<proteinExistence type="predicted"/>
<dbReference type="AlphaFoldDB" id="A0A059D1F3"/>